<feature type="compositionally biased region" description="Basic and acidic residues" evidence="6">
    <location>
        <begin position="43"/>
        <end position="56"/>
    </location>
</feature>
<dbReference type="Pfam" id="PF13516">
    <property type="entry name" value="LRR_6"/>
    <property type="match status" value="4"/>
</dbReference>
<dbReference type="GO" id="GO:0005829">
    <property type="term" value="C:cytosol"/>
    <property type="evidence" value="ECO:0007669"/>
    <property type="project" value="TreeGrafter"/>
</dbReference>
<dbReference type="GO" id="GO:0048471">
    <property type="term" value="C:perinuclear region of cytoplasm"/>
    <property type="evidence" value="ECO:0007669"/>
    <property type="project" value="TreeGrafter"/>
</dbReference>
<reference evidence="7 8" key="1">
    <citation type="submission" date="2024-03" db="EMBL/GenBank/DDBJ databases">
        <title>Complete genome sequence of the green alga Chloropicon roscoffensis RCC1871.</title>
        <authorList>
            <person name="Lemieux C."/>
            <person name="Pombert J.-F."/>
            <person name="Otis C."/>
            <person name="Turmel M."/>
        </authorList>
    </citation>
    <scope>NUCLEOTIDE SEQUENCE [LARGE SCALE GENOMIC DNA]</scope>
    <source>
        <strain evidence="7 8">RCC1871</strain>
    </source>
</reference>
<evidence type="ECO:0000313" key="7">
    <source>
        <dbReference type="EMBL" id="WZN62285.1"/>
    </source>
</evidence>
<feature type="region of interest" description="Disordered" evidence="6">
    <location>
        <begin position="231"/>
        <end position="250"/>
    </location>
</feature>
<feature type="region of interest" description="Disordered" evidence="6">
    <location>
        <begin position="1"/>
        <end position="76"/>
    </location>
</feature>
<dbReference type="Proteomes" id="UP001472866">
    <property type="component" value="Chromosome 05"/>
</dbReference>
<keyword evidence="3" id="KW-0433">Leucine-rich repeat</keyword>
<sequence>MVGAKRVSLVRGRGSLSGPGVPPGFPQVPQDPKQLVLNGTSVEDAKSEREKRKQEQSESFQFFHNQVLPKSQSGSPLKDQLEKALKQIDGKLDKLSGVGAYKGRKKTMAEKRQLQREVRERAKEWLREQESKLRKRLVAKYQDERKKIIKKSFEELERGGEIYFHEMKRRKEKITEMIDNNIKRRINVEVEKVKIQEWTPEVVLATVSKEFKKATREERAMRDLEQAAVGGVGLGKGNHKTKKKKAADKTQKELTKVMFPALVAARKRGRRISQIKIDNARERDHEEAAYGMENTFGMDLTNRKGAGKPARKRVDLHAPQGVVHMMHKAKRPIKNAYQGKQLHHSGQARKENPEHLSDGERARISDYLMLEGPLNAQKFPRLQQLVYLSLPFCNLGYVGIKNLADVLHMCKSLRHLDLSGNDIDPDSVQILLSAIENSRDIPIHSLELSSNNIGSRSIEGIRAIISLIRSSRKHKIRAISLRANFLSHSAMNFLMGFLRDNKSLKELNLAENGILDKGAQVISEMLSSNRSLERIDLSYNDMGSAGVRSIAQALECNASNNLKSLNLSWNPLYDEGVAAIIALLPSSKIEDLHLDSTKCTDASCVALADCIRKYGNNLALKTISIIQNKYFGEGGTDLEQAATRYGIRIAKDASLSQLRNPHNQERGKTRFDRQALPQLA</sequence>
<keyword evidence="2" id="KW-0343">GTPase activation</keyword>
<keyword evidence="8" id="KW-1185">Reference proteome</keyword>
<dbReference type="AlphaFoldDB" id="A0AAX4P9N7"/>
<dbReference type="GO" id="GO:0005930">
    <property type="term" value="C:axoneme"/>
    <property type="evidence" value="ECO:0007669"/>
    <property type="project" value="UniProtKB-SubCell"/>
</dbReference>
<dbReference type="Gene3D" id="3.80.10.10">
    <property type="entry name" value="Ribonuclease Inhibitor"/>
    <property type="match status" value="3"/>
</dbReference>
<dbReference type="SUPFAM" id="SSF52047">
    <property type="entry name" value="RNI-like"/>
    <property type="match status" value="1"/>
</dbReference>
<protein>
    <submittedName>
        <fullName evidence="7">Uncharacterized protein</fullName>
    </submittedName>
</protein>
<dbReference type="GO" id="GO:0006913">
    <property type="term" value="P:nucleocytoplasmic transport"/>
    <property type="evidence" value="ECO:0007669"/>
    <property type="project" value="TreeGrafter"/>
</dbReference>
<keyword evidence="4" id="KW-0677">Repeat</keyword>
<evidence type="ECO:0000256" key="4">
    <source>
        <dbReference type="ARBA" id="ARBA00022737"/>
    </source>
</evidence>
<accession>A0AAX4P9N7</accession>
<dbReference type="InterPro" id="IPR032675">
    <property type="entry name" value="LRR_dom_sf"/>
</dbReference>
<name>A0AAX4P9N7_9CHLO</name>
<feature type="compositionally biased region" description="Basic residues" evidence="6">
    <location>
        <begin position="237"/>
        <end position="246"/>
    </location>
</feature>
<organism evidence="7 8">
    <name type="scientific">Chloropicon roscoffensis</name>
    <dbReference type="NCBI Taxonomy" id="1461544"/>
    <lineage>
        <taxon>Eukaryota</taxon>
        <taxon>Viridiplantae</taxon>
        <taxon>Chlorophyta</taxon>
        <taxon>Chloropicophyceae</taxon>
        <taxon>Chloropicales</taxon>
        <taxon>Chloropicaceae</taxon>
        <taxon>Chloropicon</taxon>
    </lineage>
</organism>
<dbReference type="PANTHER" id="PTHR24113:SF12">
    <property type="entry name" value="RAN GTPASE-ACTIVATING PROTEIN 1"/>
    <property type="match status" value="1"/>
</dbReference>
<evidence type="ECO:0000256" key="5">
    <source>
        <dbReference type="SAM" id="Coils"/>
    </source>
</evidence>
<evidence type="ECO:0000256" key="6">
    <source>
        <dbReference type="SAM" id="MobiDB-lite"/>
    </source>
</evidence>
<gene>
    <name evidence="7" type="ORF">HKI87_05g38210</name>
</gene>
<dbReference type="InterPro" id="IPR027038">
    <property type="entry name" value="RanGap"/>
</dbReference>
<dbReference type="InterPro" id="IPR001611">
    <property type="entry name" value="Leu-rich_rpt"/>
</dbReference>
<dbReference type="PANTHER" id="PTHR24113">
    <property type="entry name" value="RAN GTPASE-ACTIVATING PROTEIN 1"/>
    <property type="match status" value="1"/>
</dbReference>
<feature type="compositionally biased region" description="Polar residues" evidence="6">
    <location>
        <begin position="57"/>
        <end position="75"/>
    </location>
</feature>
<dbReference type="GO" id="GO:0005096">
    <property type="term" value="F:GTPase activator activity"/>
    <property type="evidence" value="ECO:0007669"/>
    <property type="project" value="InterPro"/>
</dbReference>
<dbReference type="SMART" id="SM00368">
    <property type="entry name" value="LRR_RI"/>
    <property type="match status" value="6"/>
</dbReference>
<evidence type="ECO:0000256" key="1">
    <source>
        <dbReference type="ARBA" id="ARBA00004430"/>
    </source>
</evidence>
<evidence type="ECO:0000313" key="8">
    <source>
        <dbReference type="Proteomes" id="UP001472866"/>
    </source>
</evidence>
<keyword evidence="5" id="KW-0175">Coiled coil</keyword>
<proteinExistence type="predicted"/>
<feature type="coiled-coil region" evidence="5">
    <location>
        <begin position="78"/>
        <end position="124"/>
    </location>
</feature>
<dbReference type="EMBL" id="CP151505">
    <property type="protein sequence ID" value="WZN62285.1"/>
    <property type="molecule type" value="Genomic_DNA"/>
</dbReference>
<dbReference type="GO" id="GO:0031267">
    <property type="term" value="F:small GTPase binding"/>
    <property type="evidence" value="ECO:0007669"/>
    <property type="project" value="TreeGrafter"/>
</dbReference>
<evidence type="ECO:0000256" key="2">
    <source>
        <dbReference type="ARBA" id="ARBA00022468"/>
    </source>
</evidence>
<comment type="subcellular location">
    <subcellularLocation>
        <location evidence="1">Cytoplasm</location>
        <location evidence="1">Cytoskeleton</location>
        <location evidence="1">Cilium axoneme</location>
    </subcellularLocation>
</comment>
<dbReference type="GO" id="GO:0005634">
    <property type="term" value="C:nucleus"/>
    <property type="evidence" value="ECO:0007669"/>
    <property type="project" value="TreeGrafter"/>
</dbReference>
<evidence type="ECO:0000256" key="3">
    <source>
        <dbReference type="ARBA" id="ARBA00022614"/>
    </source>
</evidence>